<dbReference type="PANTHER" id="PTHR37299:SF1">
    <property type="entry name" value="STAGE 0 SPORULATION PROTEIN A HOMOLOG"/>
    <property type="match status" value="1"/>
</dbReference>
<feature type="modified residue" description="4-aspartylphosphate" evidence="1">
    <location>
        <position position="56"/>
    </location>
</feature>
<evidence type="ECO:0000313" key="4">
    <source>
        <dbReference type="EMBL" id="WOB07820.1"/>
    </source>
</evidence>
<dbReference type="EMBL" id="CP136336">
    <property type="protein sequence ID" value="WOB07820.1"/>
    <property type="molecule type" value="Genomic_DNA"/>
</dbReference>
<dbReference type="PANTHER" id="PTHR37299">
    <property type="entry name" value="TRANSCRIPTIONAL REGULATOR-RELATED"/>
    <property type="match status" value="1"/>
</dbReference>
<dbReference type="InterPro" id="IPR007492">
    <property type="entry name" value="LytTR_DNA-bd_dom"/>
</dbReference>
<dbReference type="PROSITE" id="PS50930">
    <property type="entry name" value="HTH_LYTTR"/>
    <property type="match status" value="1"/>
</dbReference>
<dbReference type="GO" id="GO:0003677">
    <property type="term" value="F:DNA binding"/>
    <property type="evidence" value="ECO:0007669"/>
    <property type="project" value="UniProtKB-KW"/>
</dbReference>
<dbReference type="SUPFAM" id="SSF52172">
    <property type="entry name" value="CheY-like"/>
    <property type="match status" value="1"/>
</dbReference>
<dbReference type="RefSeq" id="WP_316700475.1">
    <property type="nucleotide sequence ID" value="NZ_CP136336.1"/>
</dbReference>
<evidence type="ECO:0000259" key="2">
    <source>
        <dbReference type="PROSITE" id="PS50110"/>
    </source>
</evidence>
<dbReference type="PROSITE" id="PS50110">
    <property type="entry name" value="RESPONSE_REGULATORY"/>
    <property type="match status" value="1"/>
</dbReference>
<accession>A0ABZ0CS47</accession>
<dbReference type="InterPro" id="IPR001789">
    <property type="entry name" value="Sig_transdc_resp-reg_receiver"/>
</dbReference>
<evidence type="ECO:0000256" key="1">
    <source>
        <dbReference type="PROSITE-ProRule" id="PRU00169"/>
    </source>
</evidence>
<keyword evidence="4" id="KW-0238">DNA-binding</keyword>
<keyword evidence="5" id="KW-1185">Reference proteome</keyword>
<organism evidence="4 5">
    <name type="scientific">Piscinibacter gummiphilus</name>
    <dbReference type="NCBI Taxonomy" id="946333"/>
    <lineage>
        <taxon>Bacteria</taxon>
        <taxon>Pseudomonadati</taxon>
        <taxon>Pseudomonadota</taxon>
        <taxon>Betaproteobacteria</taxon>
        <taxon>Burkholderiales</taxon>
        <taxon>Sphaerotilaceae</taxon>
        <taxon>Piscinibacter</taxon>
    </lineage>
</organism>
<evidence type="ECO:0000313" key="5">
    <source>
        <dbReference type="Proteomes" id="UP001303946"/>
    </source>
</evidence>
<proteinExistence type="predicted"/>
<dbReference type="Gene3D" id="2.40.50.1020">
    <property type="entry name" value="LytTr DNA-binding domain"/>
    <property type="match status" value="1"/>
</dbReference>
<sequence length="262" mass="28972">MTIPVLVVEDEPVLARRLQQQLATLWPGIDLLPVADNGAAAIALALEHLPRVIFLDIHMPAASGLDAAEAIVEDWPEGVPLPQLVFVTAYGQYAVQAFEHGAIDYLLKPVSTERLQRAVQRLQERLALLDGASGEALGGALQRVAQALQPAASAAPLSVINAAVGAVTHLIPIDDVLYFEVADKYLRVVTREREALIRMTLRELLQRLDAERFWQVHRSLVVQARCIAQVERSEDGRLWLGLRDHPTRLGVSRLFAHRFKAM</sequence>
<dbReference type="SMART" id="SM00850">
    <property type="entry name" value="LytTR"/>
    <property type="match status" value="1"/>
</dbReference>
<dbReference type="Proteomes" id="UP001303946">
    <property type="component" value="Chromosome"/>
</dbReference>
<feature type="domain" description="HTH LytTR-type" evidence="3">
    <location>
        <begin position="160"/>
        <end position="262"/>
    </location>
</feature>
<gene>
    <name evidence="4" type="ORF">RXV79_23300</name>
</gene>
<dbReference type="Pfam" id="PF04397">
    <property type="entry name" value="LytTR"/>
    <property type="match status" value="1"/>
</dbReference>
<protein>
    <submittedName>
        <fullName evidence="4">LytTR family DNA-binding domain-containing protein</fullName>
    </submittedName>
</protein>
<evidence type="ECO:0000259" key="3">
    <source>
        <dbReference type="PROSITE" id="PS50930"/>
    </source>
</evidence>
<dbReference type="SMART" id="SM00448">
    <property type="entry name" value="REC"/>
    <property type="match status" value="1"/>
</dbReference>
<feature type="domain" description="Response regulatory" evidence="2">
    <location>
        <begin position="4"/>
        <end position="123"/>
    </location>
</feature>
<name>A0ABZ0CS47_9BURK</name>
<dbReference type="Pfam" id="PF00072">
    <property type="entry name" value="Response_reg"/>
    <property type="match status" value="1"/>
</dbReference>
<reference evidence="4 5" key="1">
    <citation type="submission" date="2023-10" db="EMBL/GenBank/DDBJ databases">
        <title>Bacteria for the degradation of biodegradable plastic PBAT(Polybutylene adipate terephthalate).</title>
        <authorList>
            <person name="Weon H.-Y."/>
            <person name="Yeon J."/>
        </authorList>
    </citation>
    <scope>NUCLEOTIDE SEQUENCE [LARGE SCALE GENOMIC DNA]</scope>
    <source>
        <strain evidence="4 5">SBD 7-3</strain>
    </source>
</reference>
<keyword evidence="1" id="KW-0597">Phosphoprotein</keyword>
<dbReference type="InterPro" id="IPR011006">
    <property type="entry name" value="CheY-like_superfamily"/>
</dbReference>
<dbReference type="Gene3D" id="3.40.50.2300">
    <property type="match status" value="1"/>
</dbReference>
<dbReference type="InterPro" id="IPR046947">
    <property type="entry name" value="LytR-like"/>
</dbReference>